<dbReference type="OrthoDB" id="5374070at2759"/>
<evidence type="ECO:0000313" key="2">
    <source>
        <dbReference type="EMBL" id="KAF2851264.1"/>
    </source>
</evidence>
<keyword evidence="3" id="KW-1185">Reference proteome</keyword>
<evidence type="ECO:0000256" key="1">
    <source>
        <dbReference type="SAM" id="MobiDB-lite"/>
    </source>
</evidence>
<dbReference type="Proteomes" id="UP000799423">
    <property type="component" value="Unassembled WGS sequence"/>
</dbReference>
<dbReference type="EMBL" id="MU006303">
    <property type="protein sequence ID" value="KAF2851264.1"/>
    <property type="molecule type" value="Genomic_DNA"/>
</dbReference>
<feature type="region of interest" description="Disordered" evidence="1">
    <location>
        <begin position="529"/>
        <end position="551"/>
    </location>
</feature>
<accession>A0A6A7B7J2</accession>
<organism evidence="2 3">
    <name type="scientific">Plenodomus tracheiphilus IPT5</name>
    <dbReference type="NCBI Taxonomy" id="1408161"/>
    <lineage>
        <taxon>Eukaryota</taxon>
        <taxon>Fungi</taxon>
        <taxon>Dikarya</taxon>
        <taxon>Ascomycota</taxon>
        <taxon>Pezizomycotina</taxon>
        <taxon>Dothideomycetes</taxon>
        <taxon>Pleosporomycetidae</taxon>
        <taxon>Pleosporales</taxon>
        <taxon>Pleosporineae</taxon>
        <taxon>Leptosphaeriaceae</taxon>
        <taxon>Plenodomus</taxon>
    </lineage>
</organism>
<dbReference type="AlphaFoldDB" id="A0A6A7B7J2"/>
<evidence type="ECO:0000313" key="3">
    <source>
        <dbReference type="Proteomes" id="UP000799423"/>
    </source>
</evidence>
<feature type="non-terminal residue" evidence="2">
    <location>
        <position position="551"/>
    </location>
</feature>
<name>A0A6A7B7J2_9PLEO</name>
<sequence>MNAMVEVIRILSGLRTANEIITDFGLQTNKWRCVSDRLFDVKEAMDAAEITLESWRRKFDIQERRPIIYMQVLFGKQGCERIQATLESINVVTEAIRSDINNTIGQALKVRRIKMQHGDLYSAPDMGLVADCVRRIQEKSSWSRKFVLSMLGRMEDLEIRIDKLHRKVIVLERISDYFLQKEHPDIFSDIRRVPGRRTILRIGEDGMDTVQNKLLDALAARKDAELLHRATRTGNQIHIGLAVPQIHKRDFAFLVNLNGRAHDTLVRPVTIRSINDPARLQTDLPAAVSNLIGKTHATCYLLPPSSTSAGFEVKTPPTNLLCNLEHKQPLSTIIRHQNRLLGSQILYPRDQSALASGISQASFRLIGSPWLNFLDCTNIRWRRSTAGSYTSMLTAKLGDLSLTRSLQKCLISNLERRDSRDLTKHAQIFRIGLVLAEVVLKAPVSYVEYDAASNSMKIYVGDGEEVDATEVAAEVERTGNVFLGNMVFFCLSALQDRDVMAGRGVEGMYFREVVKDAELLDGLVRRGDRKKGVSPVGSRGGSGVNTPRSAG</sequence>
<protein>
    <submittedName>
        <fullName evidence="2">Uncharacterized protein</fullName>
    </submittedName>
</protein>
<proteinExistence type="predicted"/>
<gene>
    <name evidence="2" type="ORF">T440DRAFT_423536</name>
</gene>
<reference evidence="2" key="1">
    <citation type="submission" date="2020-01" db="EMBL/GenBank/DDBJ databases">
        <authorList>
            <consortium name="DOE Joint Genome Institute"/>
            <person name="Haridas S."/>
            <person name="Albert R."/>
            <person name="Binder M."/>
            <person name="Bloem J."/>
            <person name="Labutti K."/>
            <person name="Salamov A."/>
            <person name="Andreopoulos B."/>
            <person name="Baker S.E."/>
            <person name="Barry K."/>
            <person name="Bills G."/>
            <person name="Bluhm B.H."/>
            <person name="Cannon C."/>
            <person name="Castanera R."/>
            <person name="Culley D.E."/>
            <person name="Daum C."/>
            <person name="Ezra D."/>
            <person name="Gonzalez J.B."/>
            <person name="Henrissat B."/>
            <person name="Kuo A."/>
            <person name="Liang C."/>
            <person name="Lipzen A."/>
            <person name="Lutzoni F."/>
            <person name="Magnuson J."/>
            <person name="Mondo S."/>
            <person name="Nolan M."/>
            <person name="Ohm R."/>
            <person name="Pangilinan J."/>
            <person name="Park H.-J."/>
            <person name="Ramirez L."/>
            <person name="Alfaro M."/>
            <person name="Sun H."/>
            <person name="Tritt A."/>
            <person name="Yoshinaga Y."/>
            <person name="Zwiers L.-H."/>
            <person name="Turgeon B.G."/>
            <person name="Goodwin S.B."/>
            <person name="Spatafora J.W."/>
            <person name="Crous P.W."/>
            <person name="Grigoriev I.V."/>
        </authorList>
    </citation>
    <scope>NUCLEOTIDE SEQUENCE</scope>
    <source>
        <strain evidence="2">IPT5</strain>
    </source>
</reference>